<dbReference type="EMBL" id="CABVIC010000001">
    <property type="protein sequence ID" value="VVO49686.1"/>
    <property type="molecule type" value="Genomic_DNA"/>
</dbReference>
<evidence type="ECO:0008006" key="4">
    <source>
        <dbReference type="Google" id="ProtNLM"/>
    </source>
</evidence>
<evidence type="ECO:0000313" key="3">
    <source>
        <dbReference type="Proteomes" id="UP000326067"/>
    </source>
</evidence>
<reference evidence="2 3" key="1">
    <citation type="submission" date="2019-09" db="EMBL/GenBank/DDBJ databases">
        <authorList>
            <person name="Chandra G."/>
            <person name="Truman W A."/>
        </authorList>
    </citation>
    <scope>NUCLEOTIDE SEQUENCE [LARGE SCALE GENOMIC DNA]</scope>
    <source>
        <strain evidence="2">PS847</strain>
    </source>
</reference>
<name>A0A5E7GEK8_PSEFL</name>
<feature type="region of interest" description="Disordered" evidence="1">
    <location>
        <begin position="1"/>
        <end position="20"/>
    </location>
</feature>
<evidence type="ECO:0000256" key="1">
    <source>
        <dbReference type="SAM" id="MobiDB-lite"/>
    </source>
</evidence>
<proteinExistence type="predicted"/>
<evidence type="ECO:0000313" key="2">
    <source>
        <dbReference type="EMBL" id="VVO49686.1"/>
    </source>
</evidence>
<dbReference type="Pfam" id="PF19619">
    <property type="entry name" value="DUF6124"/>
    <property type="match status" value="1"/>
</dbReference>
<organism evidence="2 3">
    <name type="scientific">Pseudomonas fluorescens</name>
    <dbReference type="NCBI Taxonomy" id="294"/>
    <lineage>
        <taxon>Bacteria</taxon>
        <taxon>Pseudomonadati</taxon>
        <taxon>Pseudomonadota</taxon>
        <taxon>Gammaproteobacteria</taxon>
        <taxon>Pseudomonadales</taxon>
        <taxon>Pseudomonadaceae</taxon>
        <taxon>Pseudomonas</taxon>
    </lineage>
</organism>
<dbReference type="AlphaFoldDB" id="A0A5E7GEK8"/>
<sequence length="133" mass="14668">MMNISSKDLPDLQIDTSFTSPQGNAAAQRALDYYLKPAVSEPETDERFFNVKGHLSGEEALVHASDLLRCAAATAFKAAENLQGTSRDLAFSVVHMVDMARAMVDHSIDNDEVTADKVRADRKEFSHRADKNI</sequence>
<protein>
    <recommendedName>
        <fullName evidence="4">DUF3077 domain-containing protein</fullName>
    </recommendedName>
</protein>
<accession>A0A5E7GEK8</accession>
<gene>
    <name evidence="2" type="ORF">PS847_00215</name>
</gene>
<dbReference type="Proteomes" id="UP000326067">
    <property type="component" value="Unassembled WGS sequence"/>
</dbReference>